<feature type="compositionally biased region" description="Acidic residues" evidence="1">
    <location>
        <begin position="39"/>
        <end position="51"/>
    </location>
</feature>
<sequence length="73" mass="8222">MEKRPVSKDIIGDSEVSSASDCDDPEYIPNAEDNRDDIFNESELDGNLDDNAVDNVVQPKGRFLCFLRVQRCT</sequence>
<proteinExistence type="predicted"/>
<dbReference type="Proteomes" id="UP001458880">
    <property type="component" value="Unassembled WGS sequence"/>
</dbReference>
<accession>A0AAW1LYH6</accession>
<keyword evidence="3" id="KW-1185">Reference proteome</keyword>
<feature type="region of interest" description="Disordered" evidence="1">
    <location>
        <begin position="1"/>
        <end position="51"/>
    </location>
</feature>
<reference evidence="2 3" key="1">
    <citation type="journal article" date="2024" name="BMC Genomics">
        <title>De novo assembly and annotation of Popillia japonica's genome with initial clues to its potential as an invasive pest.</title>
        <authorList>
            <person name="Cucini C."/>
            <person name="Boschi S."/>
            <person name="Funari R."/>
            <person name="Cardaioli E."/>
            <person name="Iannotti N."/>
            <person name="Marturano G."/>
            <person name="Paoli F."/>
            <person name="Bruttini M."/>
            <person name="Carapelli A."/>
            <person name="Frati F."/>
            <person name="Nardi F."/>
        </authorList>
    </citation>
    <scope>NUCLEOTIDE SEQUENCE [LARGE SCALE GENOMIC DNA]</scope>
    <source>
        <strain evidence="2">DMR45628</strain>
    </source>
</reference>
<feature type="compositionally biased region" description="Basic and acidic residues" evidence="1">
    <location>
        <begin position="1"/>
        <end position="11"/>
    </location>
</feature>
<name>A0AAW1LYH6_POPJA</name>
<comment type="caution">
    <text evidence="2">The sequence shown here is derived from an EMBL/GenBank/DDBJ whole genome shotgun (WGS) entry which is preliminary data.</text>
</comment>
<organism evidence="2 3">
    <name type="scientific">Popillia japonica</name>
    <name type="common">Japanese beetle</name>
    <dbReference type="NCBI Taxonomy" id="7064"/>
    <lineage>
        <taxon>Eukaryota</taxon>
        <taxon>Metazoa</taxon>
        <taxon>Ecdysozoa</taxon>
        <taxon>Arthropoda</taxon>
        <taxon>Hexapoda</taxon>
        <taxon>Insecta</taxon>
        <taxon>Pterygota</taxon>
        <taxon>Neoptera</taxon>
        <taxon>Endopterygota</taxon>
        <taxon>Coleoptera</taxon>
        <taxon>Polyphaga</taxon>
        <taxon>Scarabaeiformia</taxon>
        <taxon>Scarabaeidae</taxon>
        <taxon>Rutelinae</taxon>
        <taxon>Popillia</taxon>
    </lineage>
</organism>
<dbReference type="AlphaFoldDB" id="A0AAW1LYH6"/>
<evidence type="ECO:0000313" key="2">
    <source>
        <dbReference type="EMBL" id="KAK9738903.1"/>
    </source>
</evidence>
<evidence type="ECO:0000256" key="1">
    <source>
        <dbReference type="SAM" id="MobiDB-lite"/>
    </source>
</evidence>
<evidence type="ECO:0000313" key="3">
    <source>
        <dbReference type="Proteomes" id="UP001458880"/>
    </source>
</evidence>
<dbReference type="EMBL" id="JASPKY010000081">
    <property type="protein sequence ID" value="KAK9738903.1"/>
    <property type="molecule type" value="Genomic_DNA"/>
</dbReference>
<gene>
    <name evidence="2" type="ORF">QE152_g9496</name>
</gene>
<protein>
    <submittedName>
        <fullName evidence="2">Uncharacterized protein</fullName>
    </submittedName>
</protein>